<dbReference type="Pfam" id="PF00501">
    <property type="entry name" value="AMP-binding"/>
    <property type="match status" value="1"/>
</dbReference>
<dbReference type="RefSeq" id="WP_122030437.1">
    <property type="nucleotide sequence ID" value="NZ_LS483254.1"/>
</dbReference>
<dbReference type="GO" id="GO:0006633">
    <property type="term" value="P:fatty acid biosynthetic process"/>
    <property type="evidence" value="ECO:0007669"/>
    <property type="project" value="TreeGrafter"/>
</dbReference>
<gene>
    <name evidence="7" type="ORF">BARAN1_0160</name>
</gene>
<keyword evidence="4" id="KW-0067">ATP-binding</keyword>
<dbReference type="PANTHER" id="PTHR43605:SF10">
    <property type="entry name" value="ACYL-COA SYNTHETASE MEDIUM CHAIN FAMILY MEMBER 3"/>
    <property type="match status" value="1"/>
</dbReference>
<evidence type="ECO:0000256" key="1">
    <source>
        <dbReference type="ARBA" id="ARBA00006432"/>
    </source>
</evidence>
<dbReference type="FunFam" id="3.30.300.30:FF:000005">
    <property type="entry name" value="Acyl-coenzyme A synthetase ACSM5, mitochondrial"/>
    <property type="match status" value="1"/>
</dbReference>
<evidence type="ECO:0000313" key="8">
    <source>
        <dbReference type="Proteomes" id="UP000249818"/>
    </source>
</evidence>
<dbReference type="GO" id="GO:0031956">
    <property type="term" value="F:medium-chain fatty acid-CoA ligase activity"/>
    <property type="evidence" value="ECO:0007669"/>
    <property type="project" value="UniProtKB-EC"/>
</dbReference>
<evidence type="ECO:0000259" key="5">
    <source>
        <dbReference type="Pfam" id="PF00501"/>
    </source>
</evidence>
<dbReference type="InterPro" id="IPR000873">
    <property type="entry name" value="AMP-dep_synth/lig_dom"/>
</dbReference>
<dbReference type="PROSITE" id="PS00455">
    <property type="entry name" value="AMP_BINDING"/>
    <property type="match status" value="1"/>
</dbReference>
<comment type="similarity">
    <text evidence="1">Belongs to the ATP-dependent AMP-binding enzyme family.</text>
</comment>
<dbReference type="AlphaFoldDB" id="A0A2X3MJ85"/>
<accession>A0A2X3MJ85</accession>
<dbReference type="PANTHER" id="PTHR43605">
    <property type="entry name" value="ACYL-COENZYME A SYNTHETASE"/>
    <property type="match status" value="1"/>
</dbReference>
<dbReference type="InterPro" id="IPR020845">
    <property type="entry name" value="AMP-binding_CS"/>
</dbReference>
<dbReference type="EC" id="6.2.1.2" evidence="7"/>
<evidence type="ECO:0000256" key="4">
    <source>
        <dbReference type="ARBA" id="ARBA00022840"/>
    </source>
</evidence>
<dbReference type="InterPro" id="IPR045851">
    <property type="entry name" value="AMP-bd_C_sf"/>
</dbReference>
<keyword evidence="2 7" id="KW-0436">Ligase</keyword>
<evidence type="ECO:0000259" key="6">
    <source>
        <dbReference type="Pfam" id="PF13193"/>
    </source>
</evidence>
<dbReference type="Pfam" id="PF13193">
    <property type="entry name" value="AMP-binding_C"/>
    <property type="match status" value="1"/>
</dbReference>
<reference evidence="8" key="1">
    <citation type="submission" date="2018-05" db="EMBL/GenBank/DDBJ databases">
        <authorList>
            <person name="Hao L."/>
        </authorList>
    </citation>
    <scope>NUCLEOTIDE SEQUENCE [LARGE SCALE GENOMIC DNA]</scope>
</reference>
<dbReference type="SUPFAM" id="SSF56801">
    <property type="entry name" value="Acetyl-CoA synthetase-like"/>
    <property type="match status" value="1"/>
</dbReference>
<dbReference type="Proteomes" id="UP000249818">
    <property type="component" value="Chromosome BARAN1"/>
</dbReference>
<organism evidence="7 8">
    <name type="scientific">Candidatus Bipolaricaulis anaerobius</name>
    <dbReference type="NCBI Taxonomy" id="2026885"/>
    <lineage>
        <taxon>Bacteria</taxon>
        <taxon>Candidatus Bipolaricaulota</taxon>
        <taxon>Candidatus Bipolaricaulia</taxon>
        <taxon>Candidatus Bipolaricaulales</taxon>
        <taxon>Candidatus Bipolaricaulaceae</taxon>
        <taxon>Candidatus Bipolaricaulis</taxon>
    </lineage>
</organism>
<dbReference type="GO" id="GO:0005524">
    <property type="term" value="F:ATP binding"/>
    <property type="evidence" value="ECO:0007669"/>
    <property type="project" value="UniProtKB-KW"/>
</dbReference>
<dbReference type="OrthoDB" id="9778383at2"/>
<name>A0A2X3MJ85_9BACT</name>
<keyword evidence="8" id="KW-1185">Reference proteome</keyword>
<dbReference type="GO" id="GO:0004321">
    <property type="term" value="F:fatty-acyl-CoA synthase activity"/>
    <property type="evidence" value="ECO:0007669"/>
    <property type="project" value="TreeGrafter"/>
</dbReference>
<feature type="domain" description="AMP-dependent synthetase/ligase" evidence="5">
    <location>
        <begin position="32"/>
        <end position="393"/>
    </location>
</feature>
<evidence type="ECO:0000256" key="2">
    <source>
        <dbReference type="ARBA" id="ARBA00022598"/>
    </source>
</evidence>
<dbReference type="InterPro" id="IPR051087">
    <property type="entry name" value="Mitochondrial_ACSM"/>
</dbReference>
<dbReference type="GO" id="GO:0006637">
    <property type="term" value="P:acyl-CoA metabolic process"/>
    <property type="evidence" value="ECO:0007669"/>
    <property type="project" value="TreeGrafter"/>
</dbReference>
<protein>
    <submittedName>
        <fullName evidence="7">Butyrate--CoA ligase</fullName>
        <ecNumber evidence="7">6.2.1.2</ecNumber>
    </submittedName>
</protein>
<evidence type="ECO:0000313" key="7">
    <source>
        <dbReference type="EMBL" id="SQD92185.1"/>
    </source>
</evidence>
<dbReference type="Gene3D" id="3.30.300.30">
    <property type="match status" value="1"/>
</dbReference>
<proteinExistence type="inferred from homology"/>
<evidence type="ECO:0000256" key="3">
    <source>
        <dbReference type="ARBA" id="ARBA00022741"/>
    </source>
</evidence>
<dbReference type="KEGG" id="bana:BARAN1_0160"/>
<sequence length="538" mass="59273">MVFTREEYERERREFRWDIPVGYTIAGAVDGHARAHPDKACVLWESEKGDRRTMTWGELSDLSSRFASVLMGLGVKAGDPVMHIFPRLPEAFVAQIGTFKAGGVAVPGTDMLRAKDIIYRAETAGARTVIAHVSAIGEVEEARGKCPLEHFILIGGERPGWISFEKALKNARPADPVPLTANDPLTINFTSGTTGNPKPVMHRHRWLYGHSRVTARYFWGANPDDLIWATTAPGWAKWYWAPMGVGLTIGCTQLMYHGRFDAERYLDLLARYPVTKLCATPTEYRLLIQVPDLRKRQVALVDAVSAGEPLNAEAIGVFRDAFGITIRDGYGQTESVCLACNPPGLPVKPGSMGLPTPGPNATPINEQGEPIKPGEIGEIAVPVGNPGIFDGYWKNPQLTSQVLSGKWYRTGDLVRLDEDGYFFFEGRADDVIKASGYRIGPFEVEDALVSHPAVVEAAVIGANHPVRGQIVKAFVVLATGYQPSEALVAELQDHVKKVTAPYKYPREIEFVAELPKTTSGKIKRAELRRRDAERRMGD</sequence>
<dbReference type="InterPro" id="IPR025110">
    <property type="entry name" value="AMP-bd_C"/>
</dbReference>
<keyword evidence="3" id="KW-0547">Nucleotide-binding</keyword>
<dbReference type="EMBL" id="LS483254">
    <property type="protein sequence ID" value="SQD92185.1"/>
    <property type="molecule type" value="Genomic_DNA"/>
</dbReference>
<dbReference type="Gene3D" id="3.40.50.12780">
    <property type="entry name" value="N-terminal domain of ligase-like"/>
    <property type="match status" value="1"/>
</dbReference>
<dbReference type="InterPro" id="IPR042099">
    <property type="entry name" value="ANL_N_sf"/>
</dbReference>
<feature type="domain" description="AMP-binding enzyme C-terminal" evidence="6">
    <location>
        <begin position="443"/>
        <end position="521"/>
    </location>
</feature>